<name>A0ABR7WR01_9SPHI</name>
<comment type="caution">
    <text evidence="3">The sequence shown here is derived from an EMBL/GenBank/DDBJ whole genome shotgun (WGS) entry which is preliminary data.</text>
</comment>
<dbReference type="Pfam" id="PF14905">
    <property type="entry name" value="OMP_b-brl_3"/>
    <property type="match status" value="1"/>
</dbReference>
<evidence type="ECO:0000259" key="2">
    <source>
        <dbReference type="Pfam" id="PF14905"/>
    </source>
</evidence>
<evidence type="ECO:0000313" key="4">
    <source>
        <dbReference type="Proteomes" id="UP000606600"/>
    </source>
</evidence>
<evidence type="ECO:0000256" key="1">
    <source>
        <dbReference type="SAM" id="SignalP"/>
    </source>
</evidence>
<feature type="chain" id="PRO_5047405936" evidence="1">
    <location>
        <begin position="20"/>
        <end position="858"/>
    </location>
</feature>
<feature type="domain" description="Outer membrane protein beta-barrel" evidence="2">
    <location>
        <begin position="570"/>
        <end position="846"/>
    </location>
</feature>
<keyword evidence="4" id="KW-1185">Reference proteome</keyword>
<evidence type="ECO:0000313" key="3">
    <source>
        <dbReference type="EMBL" id="MBD1364751.1"/>
    </source>
</evidence>
<accession>A0ABR7WR01</accession>
<proteinExistence type="predicted"/>
<sequence length="858" mass="97187">MHKWLFVLLWLINVSTVFAQNDKKLLIQGTLRDSTNDKVIAKEYFNVDINGKLISLRTDGQGKFVSNVSSDHFTQFEFRVNGYQYKRIKPSRLKSDTLDFKFINLSPKVTALKEVVIKATKRYRDTVRIDFSKEKFERFTMVNEIFAGKSGFSSSNGTLYYNGKIVSDISVNGGEFFGKKNLDVYKTLPALVIGNIEITETNIDSLTNATVLNPIIKVDLKLKEKYRSAVFGDLSAGVGTSDRYLGYAELFKYNGNEQISLAANANNINLVDNTLLDRNVSFTANGSDSKTNFLDLSYRNFIRKKIEFRFSAKGVMQNRTSDLKTERRDELIDQVSSTSVVSNFKQFDIQRAGAIINYKINESSNLSYSQNFTYNDNRQIDSSQYLIDANNTQSLSILNKNRATYGYALTGDLKYQKQFISAKGRFIGLGIGYNSERNTVNENSRVFALLGQGMDTYYVQGKRQLSTLGFAGNIDYHHPVLEDGSLQFSAAFKTERLNFTTNLDSDTIKISNEFPTNILNNIYKSGIKFYKIFNVITIDALISGSFNSRVVKEFIATREYHFAHPVIDVKANYKINKKNDFVVNVGVAPVYPEVNQLTGIGNSFDLISQRQGNAGIKPELKSSFNIAYNARKSDSLNLSISGFVEHYSAKFGDNVIIKPNTYQIGFVDNIGNSISSQLSVTWNKTFKTIGAYSYTTKVGYEELPVIVNQQRYSNKNKYIGQSITTSFTIIKKYVYIAPNLNITFNNYTYQNGGSKILTIIYSDKFSFSFKSLQLNLYPVSNFNYNAGINKSFTWALNSDVNMNILKKRGTIWLRGYDIFNSFKYYSNYVGANYVQTAKFAGLNRYIIVGLILKVNNIN</sequence>
<dbReference type="Proteomes" id="UP000606600">
    <property type="component" value="Unassembled WGS sequence"/>
</dbReference>
<protein>
    <submittedName>
        <fullName evidence="3">Outer membrane beta-barrel protein</fullName>
    </submittedName>
</protein>
<dbReference type="SUPFAM" id="SSF56935">
    <property type="entry name" value="Porins"/>
    <property type="match status" value="1"/>
</dbReference>
<dbReference type="RefSeq" id="WP_191189413.1">
    <property type="nucleotide sequence ID" value="NZ_JACWMY010000006.1"/>
</dbReference>
<dbReference type="EMBL" id="JACWMY010000006">
    <property type="protein sequence ID" value="MBD1364751.1"/>
    <property type="molecule type" value="Genomic_DNA"/>
</dbReference>
<keyword evidence="1" id="KW-0732">Signal</keyword>
<feature type="signal peptide" evidence="1">
    <location>
        <begin position="1"/>
        <end position="19"/>
    </location>
</feature>
<reference evidence="3 4" key="1">
    <citation type="submission" date="2020-09" db="EMBL/GenBank/DDBJ databases">
        <title>Novel species of Mucilaginibacter isolated from a glacier on the Tibetan Plateau.</title>
        <authorList>
            <person name="Liu Q."/>
            <person name="Xin Y.-H."/>
        </authorList>
    </citation>
    <scope>NUCLEOTIDE SEQUENCE [LARGE SCALE GENOMIC DNA]</scope>
    <source>
        <strain evidence="3 4">ZT4R22</strain>
    </source>
</reference>
<organism evidence="3 4">
    <name type="scientific">Mucilaginibacter pankratovii</name>
    <dbReference type="NCBI Taxonomy" id="2772110"/>
    <lineage>
        <taxon>Bacteria</taxon>
        <taxon>Pseudomonadati</taxon>
        <taxon>Bacteroidota</taxon>
        <taxon>Sphingobacteriia</taxon>
        <taxon>Sphingobacteriales</taxon>
        <taxon>Sphingobacteriaceae</taxon>
        <taxon>Mucilaginibacter</taxon>
    </lineage>
</organism>
<dbReference type="InterPro" id="IPR041700">
    <property type="entry name" value="OMP_b-brl_3"/>
</dbReference>
<gene>
    <name evidence="3" type="ORF">IDJ77_13100</name>
</gene>